<sequence>MTHSSPESTALGWRLVNLTALALAILGIGVLAYLVVIRLSGGETWAGLSWIVMASLPLAFVLMAASILRAIRRRRNL</sequence>
<accession>A0A7Y9LVH6</accession>
<protein>
    <submittedName>
        <fullName evidence="2">O-antigen/teichoic acid export membrane protein</fullName>
    </submittedName>
</protein>
<gene>
    <name evidence="2" type="ORF">FHU41_002596</name>
</gene>
<evidence type="ECO:0000313" key="2">
    <source>
        <dbReference type="EMBL" id="NYE96346.1"/>
    </source>
</evidence>
<name>A0A7Y9LVH6_9MICC</name>
<keyword evidence="1" id="KW-1133">Transmembrane helix</keyword>
<comment type="caution">
    <text evidence="2">The sequence shown here is derived from an EMBL/GenBank/DDBJ whole genome shotgun (WGS) entry which is preliminary data.</text>
</comment>
<keyword evidence="3" id="KW-1185">Reference proteome</keyword>
<proteinExistence type="predicted"/>
<reference evidence="2 3" key="1">
    <citation type="submission" date="2020-07" db="EMBL/GenBank/DDBJ databases">
        <title>Sequencing the genomes of 1000 actinobacteria strains.</title>
        <authorList>
            <person name="Klenk H.-P."/>
        </authorList>
    </citation>
    <scope>NUCLEOTIDE SEQUENCE [LARGE SCALE GENOMIC DNA]</scope>
    <source>
        <strain evidence="2 3">DSM 102047</strain>
    </source>
</reference>
<feature type="transmembrane region" description="Helical" evidence="1">
    <location>
        <begin position="48"/>
        <end position="71"/>
    </location>
</feature>
<dbReference type="Proteomes" id="UP000521748">
    <property type="component" value="Unassembled WGS sequence"/>
</dbReference>
<dbReference type="AlphaFoldDB" id="A0A7Y9LVH6"/>
<evidence type="ECO:0000256" key="1">
    <source>
        <dbReference type="SAM" id="Phobius"/>
    </source>
</evidence>
<keyword evidence="1" id="KW-0472">Membrane</keyword>
<dbReference type="RefSeq" id="WP_179390011.1">
    <property type="nucleotide sequence ID" value="NZ_JACBYQ010000002.1"/>
</dbReference>
<keyword evidence="1" id="KW-0812">Transmembrane</keyword>
<dbReference type="EMBL" id="JACBYQ010000002">
    <property type="protein sequence ID" value="NYE96346.1"/>
    <property type="molecule type" value="Genomic_DNA"/>
</dbReference>
<organism evidence="2 3">
    <name type="scientific">Psychromicrobium silvestre</name>
    <dbReference type="NCBI Taxonomy" id="1645614"/>
    <lineage>
        <taxon>Bacteria</taxon>
        <taxon>Bacillati</taxon>
        <taxon>Actinomycetota</taxon>
        <taxon>Actinomycetes</taxon>
        <taxon>Micrococcales</taxon>
        <taxon>Micrococcaceae</taxon>
        <taxon>Psychromicrobium</taxon>
    </lineage>
</organism>
<feature type="transmembrane region" description="Helical" evidence="1">
    <location>
        <begin position="12"/>
        <end position="36"/>
    </location>
</feature>
<evidence type="ECO:0000313" key="3">
    <source>
        <dbReference type="Proteomes" id="UP000521748"/>
    </source>
</evidence>